<protein>
    <submittedName>
        <fullName evidence="1">Uncharacterized protein</fullName>
    </submittedName>
</protein>
<evidence type="ECO:0000313" key="1">
    <source>
        <dbReference type="EMBL" id="CAE0343482.1"/>
    </source>
</evidence>
<proteinExistence type="predicted"/>
<gene>
    <name evidence="1" type="ORF">EHAR0213_LOCUS2389</name>
</gene>
<dbReference type="AlphaFoldDB" id="A0A7S3J1P8"/>
<sequence length="120" mass="13978">MWADAKNIDAKEFSSFVEKALAQLSPSCQRSQLAMDSEQYANFANLLSLKLDIYQKILANNKVKVSYDEETEKSVSPCDLKKTVDFRKDMLDPLLMNMVKNSKVGSRYMYSYLFNVYWKY</sequence>
<reference evidence="1" key="1">
    <citation type="submission" date="2021-01" db="EMBL/GenBank/DDBJ databases">
        <authorList>
            <person name="Corre E."/>
            <person name="Pelletier E."/>
            <person name="Niang G."/>
            <person name="Scheremetjew M."/>
            <person name="Finn R."/>
            <person name="Kale V."/>
            <person name="Holt S."/>
            <person name="Cochrane G."/>
            <person name="Meng A."/>
            <person name="Brown T."/>
            <person name="Cohen L."/>
        </authorList>
    </citation>
    <scope>NUCLEOTIDE SEQUENCE</scope>
    <source>
        <strain evidence="1">FSP1.4</strain>
    </source>
</reference>
<accession>A0A7S3J1P8</accession>
<name>A0A7S3J1P8_9SPIT</name>
<dbReference type="EMBL" id="HBII01005305">
    <property type="protein sequence ID" value="CAE0343482.1"/>
    <property type="molecule type" value="Transcribed_RNA"/>
</dbReference>
<organism evidence="1">
    <name type="scientific">Euplotes harpa</name>
    <dbReference type="NCBI Taxonomy" id="151035"/>
    <lineage>
        <taxon>Eukaryota</taxon>
        <taxon>Sar</taxon>
        <taxon>Alveolata</taxon>
        <taxon>Ciliophora</taxon>
        <taxon>Intramacronucleata</taxon>
        <taxon>Spirotrichea</taxon>
        <taxon>Hypotrichia</taxon>
        <taxon>Euplotida</taxon>
        <taxon>Euplotidae</taxon>
        <taxon>Euplotes</taxon>
    </lineage>
</organism>